<name>A0A8S3QW36_MYTED</name>
<evidence type="ECO:0008006" key="3">
    <source>
        <dbReference type="Google" id="ProtNLM"/>
    </source>
</evidence>
<reference evidence="1" key="1">
    <citation type="submission" date="2021-03" db="EMBL/GenBank/DDBJ databases">
        <authorList>
            <person name="Bekaert M."/>
        </authorList>
    </citation>
    <scope>NUCLEOTIDE SEQUENCE</scope>
</reference>
<protein>
    <recommendedName>
        <fullName evidence="3">Reverse transcriptase domain-containing protein</fullName>
    </recommendedName>
</protein>
<evidence type="ECO:0000313" key="1">
    <source>
        <dbReference type="EMBL" id="CAG2199034.1"/>
    </source>
</evidence>
<keyword evidence="2" id="KW-1185">Reference proteome</keyword>
<dbReference type="OrthoDB" id="6149641at2759"/>
<dbReference type="AlphaFoldDB" id="A0A8S3QW36"/>
<sequence length="228" mass="26171">MDSLQKFFDMALVEECTNGPNHTCTIEESRVLIDGQCGQKVLLEKGSNKERFIPKLYSILLNNLVPELPKSVQLALYADDLVLLGSEEEKTSGTLHTLSQNPIYQTPLKLEDQQIYLGVTFDKRLTWKQHEESCRNKMDVNKKNLEICIPRKCAMMSTQINSMEDITNRLPLRKRRECKAMIQATKYQCSQNHPINTRLKQLSLGRLKRSGFTLETRALQSSNQEVLP</sequence>
<proteinExistence type="predicted"/>
<accession>A0A8S3QW36</accession>
<dbReference type="EMBL" id="CAJPWZ010000708">
    <property type="protein sequence ID" value="CAG2199034.1"/>
    <property type="molecule type" value="Genomic_DNA"/>
</dbReference>
<comment type="caution">
    <text evidence="1">The sequence shown here is derived from an EMBL/GenBank/DDBJ whole genome shotgun (WGS) entry which is preliminary data.</text>
</comment>
<evidence type="ECO:0000313" key="2">
    <source>
        <dbReference type="Proteomes" id="UP000683360"/>
    </source>
</evidence>
<dbReference type="Proteomes" id="UP000683360">
    <property type="component" value="Unassembled WGS sequence"/>
</dbReference>
<gene>
    <name evidence="1" type="ORF">MEDL_13781</name>
</gene>
<organism evidence="1 2">
    <name type="scientific">Mytilus edulis</name>
    <name type="common">Blue mussel</name>
    <dbReference type="NCBI Taxonomy" id="6550"/>
    <lineage>
        <taxon>Eukaryota</taxon>
        <taxon>Metazoa</taxon>
        <taxon>Spiralia</taxon>
        <taxon>Lophotrochozoa</taxon>
        <taxon>Mollusca</taxon>
        <taxon>Bivalvia</taxon>
        <taxon>Autobranchia</taxon>
        <taxon>Pteriomorphia</taxon>
        <taxon>Mytilida</taxon>
        <taxon>Mytiloidea</taxon>
        <taxon>Mytilidae</taxon>
        <taxon>Mytilinae</taxon>
        <taxon>Mytilus</taxon>
    </lineage>
</organism>